<protein>
    <submittedName>
        <fullName evidence="1">Uncharacterized protein</fullName>
    </submittedName>
</protein>
<evidence type="ECO:0000313" key="2">
    <source>
        <dbReference type="Proteomes" id="UP000193144"/>
    </source>
</evidence>
<organism evidence="1 2">
    <name type="scientific">Clohesyomyces aquaticus</name>
    <dbReference type="NCBI Taxonomy" id="1231657"/>
    <lineage>
        <taxon>Eukaryota</taxon>
        <taxon>Fungi</taxon>
        <taxon>Dikarya</taxon>
        <taxon>Ascomycota</taxon>
        <taxon>Pezizomycotina</taxon>
        <taxon>Dothideomycetes</taxon>
        <taxon>Pleosporomycetidae</taxon>
        <taxon>Pleosporales</taxon>
        <taxon>Lindgomycetaceae</taxon>
        <taxon>Clohesyomyces</taxon>
    </lineage>
</organism>
<sequence length="64" mass="6967">MKLDTGYAAVISTQITSAQLPASLPSIKDTLSAFAQHYRRTYTNKLTIPNSAYAATLQGEESPY</sequence>
<reference evidence="1 2" key="1">
    <citation type="submission" date="2016-07" db="EMBL/GenBank/DDBJ databases">
        <title>Pervasive Adenine N6-methylation of Active Genes in Fungi.</title>
        <authorList>
            <consortium name="DOE Joint Genome Institute"/>
            <person name="Mondo S.J."/>
            <person name="Dannebaum R.O."/>
            <person name="Kuo R.C."/>
            <person name="Labutti K."/>
            <person name="Haridas S."/>
            <person name="Kuo A."/>
            <person name="Salamov A."/>
            <person name="Ahrendt S.R."/>
            <person name="Lipzen A."/>
            <person name="Sullivan W."/>
            <person name="Andreopoulos W.B."/>
            <person name="Clum A."/>
            <person name="Lindquist E."/>
            <person name="Daum C."/>
            <person name="Ramamoorthy G.K."/>
            <person name="Gryganskyi A."/>
            <person name="Culley D."/>
            <person name="Magnuson J.K."/>
            <person name="James T.Y."/>
            <person name="O'Malley M.A."/>
            <person name="Stajich J.E."/>
            <person name="Spatafora J.W."/>
            <person name="Visel A."/>
            <person name="Grigoriev I.V."/>
        </authorList>
    </citation>
    <scope>NUCLEOTIDE SEQUENCE [LARGE SCALE GENOMIC DNA]</scope>
    <source>
        <strain evidence="1 2">CBS 115471</strain>
    </source>
</reference>
<comment type="caution">
    <text evidence="1">The sequence shown here is derived from an EMBL/GenBank/DDBJ whole genome shotgun (WGS) entry which is preliminary data.</text>
</comment>
<proteinExistence type="predicted"/>
<dbReference type="AlphaFoldDB" id="A0A1Y1Y3V9"/>
<gene>
    <name evidence="1" type="ORF">BCR34DRAFT_250649</name>
</gene>
<name>A0A1Y1Y3V9_9PLEO</name>
<dbReference type="Proteomes" id="UP000193144">
    <property type="component" value="Unassembled WGS sequence"/>
</dbReference>
<keyword evidence="2" id="KW-1185">Reference proteome</keyword>
<accession>A0A1Y1Y3V9</accession>
<evidence type="ECO:0000313" key="1">
    <source>
        <dbReference type="EMBL" id="ORX92700.1"/>
    </source>
</evidence>
<dbReference type="EMBL" id="MCFA01000374">
    <property type="protein sequence ID" value="ORX92700.1"/>
    <property type="molecule type" value="Genomic_DNA"/>
</dbReference>